<dbReference type="GO" id="GO:0051607">
    <property type="term" value="P:defense response to virus"/>
    <property type="evidence" value="ECO:0007669"/>
    <property type="project" value="UniProtKB-KW"/>
</dbReference>
<dbReference type="GO" id="GO:0003723">
    <property type="term" value="F:RNA binding"/>
    <property type="evidence" value="ECO:0007669"/>
    <property type="project" value="InterPro"/>
</dbReference>
<comment type="caution">
    <text evidence="2">The sequence shown here is derived from an EMBL/GenBank/DDBJ whole genome shotgun (WGS) entry which is preliminary data.</text>
</comment>
<sequence length="255" mass="28114">MAFSLALCLDAPMQSWGIRSRFTTRETTSEPTKSGIVGLLGAALGISRDDSTRLGRLAQLRMAVRVDREGILERDYHTAQNVPTTAGGGHRTVVSERYYLADALFLVVLEGDEPTLNQAAEAVQRPHWPLCFGRKPFVPTRPLIGIGRPGEPCTAEGLQEKSLDTVLREHLWLETRPKSHDRALSGLRRGETIELRTMIECEPTTPGAEPRRDQPISLARNDRRFTTRTVLSGYVALTEKMISAGGSGVPEQAKN</sequence>
<dbReference type="Pfam" id="PF09704">
    <property type="entry name" value="Cas_Cas5d"/>
    <property type="match status" value="1"/>
</dbReference>
<keyword evidence="1" id="KW-0051">Antiviral defense</keyword>
<dbReference type="InterPro" id="IPR010147">
    <property type="entry name" value="CRISPR-assoc_prot_CasD"/>
</dbReference>
<gene>
    <name evidence="2" type="ORF">Pta02_74930</name>
</gene>
<dbReference type="NCBIfam" id="TIGR01868">
    <property type="entry name" value="casD_Cas5e"/>
    <property type="match status" value="1"/>
</dbReference>
<accession>A0A8J3WXQ1</accession>
<keyword evidence="3" id="KW-1185">Reference proteome</keyword>
<dbReference type="AlphaFoldDB" id="A0A8J3WXQ1"/>
<dbReference type="NCBIfam" id="TIGR02593">
    <property type="entry name" value="CRISPR_cas5"/>
    <property type="match status" value="1"/>
</dbReference>
<dbReference type="CDD" id="cd09756">
    <property type="entry name" value="Cas5_I-E"/>
    <property type="match status" value="1"/>
</dbReference>
<dbReference type="Proteomes" id="UP000634476">
    <property type="component" value="Unassembled WGS sequence"/>
</dbReference>
<evidence type="ECO:0000313" key="2">
    <source>
        <dbReference type="EMBL" id="GII05485.1"/>
    </source>
</evidence>
<protein>
    <submittedName>
        <fullName evidence="2">Type I-E CRISPR-associated protein Cas5/CasD</fullName>
    </submittedName>
</protein>
<evidence type="ECO:0000256" key="1">
    <source>
        <dbReference type="ARBA" id="ARBA00023118"/>
    </source>
</evidence>
<reference evidence="2" key="1">
    <citation type="submission" date="2021-01" db="EMBL/GenBank/DDBJ databases">
        <title>Whole genome shotgun sequence of Planobispora takensis NBRC 109077.</title>
        <authorList>
            <person name="Komaki H."/>
            <person name="Tamura T."/>
        </authorList>
    </citation>
    <scope>NUCLEOTIDE SEQUENCE</scope>
    <source>
        <strain evidence="2">NBRC 109077</strain>
    </source>
</reference>
<evidence type="ECO:0000313" key="3">
    <source>
        <dbReference type="Proteomes" id="UP000634476"/>
    </source>
</evidence>
<dbReference type="EMBL" id="BOOK01000069">
    <property type="protein sequence ID" value="GII05485.1"/>
    <property type="molecule type" value="Genomic_DNA"/>
</dbReference>
<dbReference type="Gene3D" id="3.30.70.2660">
    <property type="match status" value="1"/>
</dbReference>
<dbReference type="RefSeq" id="WP_203879698.1">
    <property type="nucleotide sequence ID" value="NZ_BOOK01000069.1"/>
</dbReference>
<organism evidence="2 3">
    <name type="scientific">Planobispora takensis</name>
    <dbReference type="NCBI Taxonomy" id="1367882"/>
    <lineage>
        <taxon>Bacteria</taxon>
        <taxon>Bacillati</taxon>
        <taxon>Actinomycetota</taxon>
        <taxon>Actinomycetes</taxon>
        <taxon>Streptosporangiales</taxon>
        <taxon>Streptosporangiaceae</taxon>
        <taxon>Planobispora</taxon>
    </lineage>
</organism>
<dbReference type="InterPro" id="IPR021124">
    <property type="entry name" value="CRISPR-assoc_prot_Cas5"/>
</dbReference>
<proteinExistence type="predicted"/>
<dbReference type="InterPro" id="IPR013422">
    <property type="entry name" value="CRISPR-assoc_prot_Cas5_N"/>
</dbReference>
<name>A0A8J3WXQ1_9ACTN</name>
<dbReference type="GO" id="GO:0043571">
    <property type="term" value="P:maintenance of CRISPR repeat elements"/>
    <property type="evidence" value="ECO:0007669"/>
    <property type="project" value="InterPro"/>
</dbReference>